<keyword evidence="2" id="KW-1185">Reference proteome</keyword>
<accession>A0AAV4F6J4</accession>
<protein>
    <submittedName>
        <fullName evidence="1">Uncharacterized protein</fullName>
    </submittedName>
</protein>
<reference evidence="1 2" key="1">
    <citation type="journal article" date="2021" name="Elife">
        <title>Chloroplast acquisition without the gene transfer in kleptoplastic sea slugs, Plakobranchus ocellatus.</title>
        <authorList>
            <person name="Maeda T."/>
            <person name="Takahashi S."/>
            <person name="Yoshida T."/>
            <person name="Shimamura S."/>
            <person name="Takaki Y."/>
            <person name="Nagai Y."/>
            <person name="Toyoda A."/>
            <person name="Suzuki Y."/>
            <person name="Arimoto A."/>
            <person name="Ishii H."/>
            <person name="Satoh N."/>
            <person name="Nishiyama T."/>
            <person name="Hasebe M."/>
            <person name="Maruyama T."/>
            <person name="Minagawa J."/>
            <person name="Obokata J."/>
            <person name="Shigenobu S."/>
        </authorList>
    </citation>
    <scope>NUCLEOTIDE SEQUENCE [LARGE SCALE GENOMIC DNA]</scope>
</reference>
<dbReference type="AlphaFoldDB" id="A0AAV4F6J4"/>
<dbReference type="Proteomes" id="UP000762676">
    <property type="component" value="Unassembled WGS sequence"/>
</dbReference>
<gene>
    <name evidence="1" type="ORF">ElyMa_003736400</name>
</gene>
<organism evidence="1 2">
    <name type="scientific">Elysia marginata</name>
    <dbReference type="NCBI Taxonomy" id="1093978"/>
    <lineage>
        <taxon>Eukaryota</taxon>
        <taxon>Metazoa</taxon>
        <taxon>Spiralia</taxon>
        <taxon>Lophotrochozoa</taxon>
        <taxon>Mollusca</taxon>
        <taxon>Gastropoda</taxon>
        <taxon>Heterobranchia</taxon>
        <taxon>Euthyneura</taxon>
        <taxon>Panpulmonata</taxon>
        <taxon>Sacoglossa</taxon>
        <taxon>Placobranchoidea</taxon>
        <taxon>Plakobranchidae</taxon>
        <taxon>Elysia</taxon>
    </lineage>
</organism>
<dbReference type="EMBL" id="BMAT01007661">
    <property type="protein sequence ID" value="GFR68626.1"/>
    <property type="molecule type" value="Genomic_DNA"/>
</dbReference>
<evidence type="ECO:0000313" key="1">
    <source>
        <dbReference type="EMBL" id="GFR68626.1"/>
    </source>
</evidence>
<evidence type="ECO:0000313" key="2">
    <source>
        <dbReference type="Proteomes" id="UP000762676"/>
    </source>
</evidence>
<proteinExistence type="predicted"/>
<comment type="caution">
    <text evidence="1">The sequence shown here is derived from an EMBL/GenBank/DDBJ whole genome shotgun (WGS) entry which is preliminary data.</text>
</comment>
<sequence length="93" mass="11113">MKRRNPRLLNTQKLTEFTNHLRFKICTLIIVQAFRNAKVSHESQDSFSSGLWQHVPCRDSHSKSRKMVRYHQNIRHGIILRSIHLEKICTDQF</sequence>
<name>A0AAV4F6J4_9GAST</name>